<dbReference type="SUPFAM" id="SSF57938">
    <property type="entry name" value="DnaJ/Hsp40 cysteine-rich domain"/>
    <property type="match status" value="1"/>
</dbReference>
<organism evidence="1 2">
    <name type="scientific">Hallella faecis</name>
    <dbReference type="NCBI Taxonomy" id="2841596"/>
    <lineage>
        <taxon>Bacteria</taxon>
        <taxon>Pseudomonadati</taxon>
        <taxon>Bacteroidota</taxon>
        <taxon>Bacteroidia</taxon>
        <taxon>Bacteroidales</taxon>
        <taxon>Prevotellaceae</taxon>
        <taxon>Hallella</taxon>
    </lineage>
</organism>
<dbReference type="Proteomes" id="UP001487296">
    <property type="component" value="Unassembled WGS sequence"/>
</dbReference>
<accession>A0ABV1FRL3</accession>
<dbReference type="EMBL" id="JBBNFP010000028">
    <property type="protein sequence ID" value="MEQ2486979.1"/>
    <property type="molecule type" value="Genomic_DNA"/>
</dbReference>
<protein>
    <submittedName>
        <fullName evidence="1">Uncharacterized protein</fullName>
    </submittedName>
</protein>
<sequence length="173" mass="18996">MKKYIIVLLGIIGCVSCNDSSQSRRYMQSQGYTEESADYVDESESSQQVQCPMCGGTGVFDFMPGDVMAPKQTCTGCGGNGIVTAETAQQIMETKRQADAMMGGGNSSYGGSGGKSVSDLQYELKKAYETLEGMVYDRDMCTSVTLRPQYDRMIIEQKQRIAELERQLSEASY</sequence>
<dbReference type="RefSeq" id="WP_215760025.1">
    <property type="nucleotide sequence ID" value="NZ_JAHKBE010000027.1"/>
</dbReference>
<name>A0ABV1FRL3_9BACT</name>
<dbReference type="InterPro" id="IPR036410">
    <property type="entry name" value="HSP_DnaJ_Cys-rich_dom_sf"/>
</dbReference>
<reference evidence="1 2" key="1">
    <citation type="submission" date="2024-04" db="EMBL/GenBank/DDBJ databases">
        <title>Human intestinal bacterial collection.</title>
        <authorList>
            <person name="Pauvert C."/>
            <person name="Hitch T.C.A."/>
            <person name="Clavel T."/>
        </authorList>
    </citation>
    <scope>NUCLEOTIDE SEQUENCE [LARGE SCALE GENOMIC DNA]</scope>
    <source>
        <strain evidence="1 2">CLA-AA-H145</strain>
    </source>
</reference>
<comment type="caution">
    <text evidence="1">The sequence shown here is derived from an EMBL/GenBank/DDBJ whole genome shotgun (WGS) entry which is preliminary data.</text>
</comment>
<evidence type="ECO:0000313" key="1">
    <source>
        <dbReference type="EMBL" id="MEQ2486979.1"/>
    </source>
</evidence>
<keyword evidence="2" id="KW-1185">Reference proteome</keyword>
<evidence type="ECO:0000313" key="2">
    <source>
        <dbReference type="Proteomes" id="UP001487296"/>
    </source>
</evidence>
<proteinExistence type="predicted"/>
<gene>
    <name evidence="1" type="ORF">AAAT34_07905</name>
</gene>
<dbReference type="Gene3D" id="6.20.20.10">
    <property type="match status" value="1"/>
</dbReference>